<evidence type="ECO:0000256" key="2">
    <source>
        <dbReference type="SAM" id="MobiDB-lite"/>
    </source>
</evidence>
<dbReference type="InterPro" id="IPR006076">
    <property type="entry name" value="FAD-dep_OxRdtase"/>
</dbReference>
<dbReference type="AlphaFoldDB" id="A0A7W6EBE9"/>
<dbReference type="GO" id="GO:0016491">
    <property type="term" value="F:oxidoreductase activity"/>
    <property type="evidence" value="ECO:0007669"/>
    <property type="project" value="UniProtKB-KW"/>
</dbReference>
<dbReference type="GO" id="GO:0005737">
    <property type="term" value="C:cytoplasm"/>
    <property type="evidence" value="ECO:0007669"/>
    <property type="project" value="TreeGrafter"/>
</dbReference>
<dbReference type="Proteomes" id="UP000530268">
    <property type="component" value="Unassembled WGS sequence"/>
</dbReference>
<dbReference type="Pfam" id="PF01266">
    <property type="entry name" value="DAO"/>
    <property type="match status" value="1"/>
</dbReference>
<dbReference type="PANTHER" id="PTHR13847">
    <property type="entry name" value="SARCOSINE DEHYDROGENASE-RELATED"/>
    <property type="match status" value="1"/>
</dbReference>
<dbReference type="EMBL" id="JACIEI010000011">
    <property type="protein sequence ID" value="MBB3995113.1"/>
    <property type="molecule type" value="Genomic_DNA"/>
</dbReference>
<name>A0A7W6EBE9_9RHOB</name>
<comment type="caution">
    <text evidence="4">The sequence shown here is derived from an EMBL/GenBank/DDBJ whole genome shotgun (WGS) entry which is preliminary data.</text>
</comment>
<reference evidence="4 5" key="1">
    <citation type="submission" date="2020-08" db="EMBL/GenBank/DDBJ databases">
        <title>Genomic Encyclopedia of Type Strains, Phase IV (KMG-IV): sequencing the most valuable type-strain genomes for metagenomic binning, comparative biology and taxonomic classification.</title>
        <authorList>
            <person name="Goeker M."/>
        </authorList>
    </citation>
    <scope>NUCLEOTIDE SEQUENCE [LARGE SCALE GENOMIC DNA]</scope>
    <source>
        <strain evidence="4 5">DSM 102234</strain>
    </source>
</reference>
<dbReference type="SUPFAM" id="SSF51905">
    <property type="entry name" value="FAD/NAD(P)-binding domain"/>
    <property type="match status" value="1"/>
</dbReference>
<feature type="region of interest" description="Disordered" evidence="2">
    <location>
        <begin position="1"/>
        <end position="22"/>
    </location>
</feature>
<evidence type="ECO:0000259" key="3">
    <source>
        <dbReference type="Pfam" id="PF01266"/>
    </source>
</evidence>
<gene>
    <name evidence="4" type="ORF">GGR95_002764</name>
</gene>
<evidence type="ECO:0000313" key="5">
    <source>
        <dbReference type="Proteomes" id="UP000530268"/>
    </source>
</evidence>
<dbReference type="Gene3D" id="3.30.9.10">
    <property type="entry name" value="D-Amino Acid Oxidase, subunit A, domain 2"/>
    <property type="match status" value="1"/>
</dbReference>
<feature type="domain" description="FAD dependent oxidoreductase" evidence="3">
    <location>
        <begin position="26"/>
        <end position="378"/>
    </location>
</feature>
<dbReference type="PANTHER" id="PTHR13847:SF281">
    <property type="entry name" value="FAD DEPENDENT OXIDOREDUCTASE DOMAIN-CONTAINING PROTEIN"/>
    <property type="match status" value="1"/>
</dbReference>
<evidence type="ECO:0000313" key="4">
    <source>
        <dbReference type="EMBL" id="MBB3995113.1"/>
    </source>
</evidence>
<dbReference type="RefSeq" id="WP_184566747.1">
    <property type="nucleotide sequence ID" value="NZ_JACIEI010000011.1"/>
</dbReference>
<protein>
    <submittedName>
        <fullName evidence="4">Glycine/D-amino acid oxidase-like deaminating enzyme</fullName>
    </submittedName>
</protein>
<keyword evidence="1" id="KW-0560">Oxidoreductase</keyword>
<proteinExistence type="predicted"/>
<dbReference type="Gene3D" id="3.50.50.60">
    <property type="entry name" value="FAD/NAD(P)-binding domain"/>
    <property type="match status" value="1"/>
</dbReference>
<dbReference type="InterPro" id="IPR036188">
    <property type="entry name" value="FAD/NAD-bd_sf"/>
</dbReference>
<keyword evidence="5" id="KW-1185">Reference proteome</keyword>
<sequence>MTQENNYWDSIPSDTPDRPALPDRTDIAVIGAGYTGLSVALHLARAGRDVTVFEAGGIGAGCSSRNGGMVGPSFHKLGSAGLLSRYGEQKTLSIMREGLMALAYFEEFVQQEGIECDLQMQGRFRGARTGADYDSTARECDWLGKNLGLPFDMVPQADQRSEIGSDFYRGGVVYHRDGNIHPRKLVLGLADLAVAAGVRIITNCPVTALCHNDKKTIVKTRLGTVQAGEVVMATNAYSDRAAKAMKRRIVQIRTAAVATEELSPQMMAELSPKGRSLGESGRVFMWFRPTPDGKRFIFGGRIGTPGGSPDRQRKAFATSATRVFPQLKNVAFSHVWSGDVAYTTDHSPHIGFEDGVWLAGGYCGSGVTRSIYFGMKLARKILGEPDADTAFDDLSFTPVPFMPISGAVAGLMTKWYAYQDARDLLRR</sequence>
<organism evidence="4 5">
    <name type="scientific">Sulfitobacter undariae</name>
    <dbReference type="NCBI Taxonomy" id="1563671"/>
    <lineage>
        <taxon>Bacteria</taxon>
        <taxon>Pseudomonadati</taxon>
        <taxon>Pseudomonadota</taxon>
        <taxon>Alphaproteobacteria</taxon>
        <taxon>Rhodobacterales</taxon>
        <taxon>Roseobacteraceae</taxon>
        <taxon>Sulfitobacter</taxon>
    </lineage>
</organism>
<evidence type="ECO:0000256" key="1">
    <source>
        <dbReference type="ARBA" id="ARBA00023002"/>
    </source>
</evidence>
<accession>A0A7W6EBE9</accession>